<dbReference type="InterPro" id="IPR017853">
    <property type="entry name" value="GH"/>
</dbReference>
<dbReference type="OMA" id="YTEFAVI"/>
<dbReference type="GO" id="GO:0004553">
    <property type="term" value="F:hydrolase activity, hydrolyzing O-glycosyl compounds"/>
    <property type="evidence" value="ECO:0007669"/>
    <property type="project" value="InterPro"/>
</dbReference>
<comment type="similarity">
    <text evidence="1 4">Belongs to the glycosyl hydrolase 5 (cellulase A) family.</text>
</comment>
<name>A0A553P5V4_TIGCA</name>
<sequence length="591" mass="67054">MASIVQVFVIGLLTARWSPVGARLPRIHVDPSTGHFMDSEGRITLFRGINSVIKHFPWYDPAMLDPQRHAELAKAGFNVVRLGAMWTGVEPTEGHINQTYIDILKEIVVSLEFVGIYTVLDMHQDVLWKTQKTGDGYFGIPPWIQEKLNQTADFPWPFEKLSAWPCGYFTIEINEGFDQFYRNVGNSTESFIHFWETMAKNFKDLPGVLGYELINEPWGGDAYKDASLLLPGVSGRRYLAPLYDRVSAAIRAIDDQTLIFWNPPFTSNLMPFSVPTYFDNLMENYFAKHSLADFMKLGSPCGPLDLDFQKQKDIPKSMSALDTVFEVLSKVLSFQMVSAASQALLYDWFEEVGDEAEMPAFGFGMRHVPGGPEFLNRTVMSWHYYCLAIFDNPSSEEPYPPVLQRLCDKTLGPKHFEAIREQAQLLGGSGTMLTEFGLCTPNITAPGSQSFIECNFVMESMESYLESWIFWDTSHEHDPVFWDLEGNFLEDRVALFARPYPRSVAGVPYHLAFNITTREFGFEFFPLKDSLLQTELVLPSIQYPEGSFQVNVSEDLRWVLSASTAPSVLRVTGTKHSALNRKSFVKIKPVK</sequence>
<dbReference type="Pfam" id="PF18564">
    <property type="entry name" value="Glyco_hydro_5_C"/>
    <property type="match status" value="1"/>
</dbReference>
<evidence type="ECO:0000313" key="8">
    <source>
        <dbReference type="EMBL" id="TRY73069.1"/>
    </source>
</evidence>
<dbReference type="Proteomes" id="UP000318571">
    <property type="component" value="Chromosome 3"/>
</dbReference>
<dbReference type="PANTHER" id="PTHR31308">
    <property type="match status" value="1"/>
</dbReference>
<comment type="caution">
    <text evidence="8">The sequence shown here is derived from an EMBL/GenBank/DDBJ whole genome shotgun (WGS) entry which is preliminary data.</text>
</comment>
<evidence type="ECO:0000313" key="9">
    <source>
        <dbReference type="Proteomes" id="UP000318571"/>
    </source>
</evidence>
<evidence type="ECO:0000259" key="7">
    <source>
        <dbReference type="Pfam" id="PF18564"/>
    </source>
</evidence>
<evidence type="ECO:0000256" key="3">
    <source>
        <dbReference type="ARBA" id="ARBA00023295"/>
    </source>
</evidence>
<evidence type="ECO:0008006" key="10">
    <source>
        <dbReference type="Google" id="ProtNLM"/>
    </source>
</evidence>
<dbReference type="Gene3D" id="2.60.40.1180">
    <property type="entry name" value="Golgi alpha-mannosidase II"/>
    <property type="match status" value="1"/>
</dbReference>
<evidence type="ECO:0000256" key="1">
    <source>
        <dbReference type="ARBA" id="ARBA00005641"/>
    </source>
</evidence>
<evidence type="ECO:0000256" key="4">
    <source>
        <dbReference type="RuleBase" id="RU361153"/>
    </source>
</evidence>
<dbReference type="InterPro" id="IPR013780">
    <property type="entry name" value="Glyco_hydro_b"/>
</dbReference>
<dbReference type="Pfam" id="PF00150">
    <property type="entry name" value="Cellulase"/>
    <property type="match status" value="1"/>
</dbReference>
<dbReference type="GO" id="GO:0000272">
    <property type="term" value="P:polysaccharide catabolic process"/>
    <property type="evidence" value="ECO:0007669"/>
    <property type="project" value="InterPro"/>
</dbReference>
<dbReference type="InterPro" id="IPR041036">
    <property type="entry name" value="GH5_C"/>
</dbReference>
<organism evidence="8 9">
    <name type="scientific">Tigriopus californicus</name>
    <name type="common">Marine copepod</name>
    <dbReference type="NCBI Taxonomy" id="6832"/>
    <lineage>
        <taxon>Eukaryota</taxon>
        <taxon>Metazoa</taxon>
        <taxon>Ecdysozoa</taxon>
        <taxon>Arthropoda</taxon>
        <taxon>Crustacea</taxon>
        <taxon>Multicrustacea</taxon>
        <taxon>Hexanauplia</taxon>
        <taxon>Copepoda</taxon>
        <taxon>Harpacticoida</taxon>
        <taxon>Harpacticidae</taxon>
        <taxon>Tigriopus</taxon>
    </lineage>
</organism>
<keyword evidence="5" id="KW-0732">Signal</keyword>
<reference evidence="8 9" key="1">
    <citation type="journal article" date="2018" name="Nat. Ecol. Evol.">
        <title>Genomic signatures of mitonuclear coevolution across populations of Tigriopus californicus.</title>
        <authorList>
            <person name="Barreto F.S."/>
            <person name="Watson E.T."/>
            <person name="Lima T.G."/>
            <person name="Willett C.S."/>
            <person name="Edmands S."/>
            <person name="Li W."/>
            <person name="Burton R.S."/>
        </authorList>
    </citation>
    <scope>NUCLEOTIDE SEQUENCE [LARGE SCALE GENOMIC DNA]</scope>
    <source>
        <strain evidence="8 9">San Diego</strain>
    </source>
</reference>
<evidence type="ECO:0000259" key="6">
    <source>
        <dbReference type="Pfam" id="PF00150"/>
    </source>
</evidence>
<keyword evidence="9" id="KW-1185">Reference proteome</keyword>
<dbReference type="PANTHER" id="PTHR31308:SF3">
    <property type="entry name" value="ENDOGLYCOCERAMIDASE"/>
    <property type="match status" value="1"/>
</dbReference>
<accession>A0A553P5V4</accession>
<feature type="domain" description="Glycoside hydrolase family 5 C-terminal" evidence="7">
    <location>
        <begin position="498"/>
        <end position="578"/>
    </location>
</feature>
<dbReference type="InterPro" id="IPR001547">
    <property type="entry name" value="Glyco_hydro_5"/>
</dbReference>
<feature type="signal peptide" evidence="5">
    <location>
        <begin position="1"/>
        <end position="22"/>
    </location>
</feature>
<evidence type="ECO:0000256" key="5">
    <source>
        <dbReference type="SAM" id="SignalP"/>
    </source>
</evidence>
<dbReference type="InterPro" id="IPR052066">
    <property type="entry name" value="Glycosphingolipid_Hydrolases"/>
</dbReference>
<dbReference type="SUPFAM" id="SSF51445">
    <property type="entry name" value="(Trans)glycosidases"/>
    <property type="match status" value="1"/>
</dbReference>
<keyword evidence="2 4" id="KW-0378">Hydrolase</keyword>
<keyword evidence="3 4" id="KW-0326">Glycosidase</keyword>
<dbReference type="STRING" id="6832.A0A553P5V4"/>
<dbReference type="Gene3D" id="3.20.20.80">
    <property type="entry name" value="Glycosidases"/>
    <property type="match status" value="2"/>
</dbReference>
<dbReference type="EMBL" id="VCGU01000007">
    <property type="protein sequence ID" value="TRY73069.1"/>
    <property type="molecule type" value="Genomic_DNA"/>
</dbReference>
<dbReference type="GO" id="GO:1901136">
    <property type="term" value="P:carbohydrate derivative catabolic process"/>
    <property type="evidence" value="ECO:0007669"/>
    <property type="project" value="UniProtKB-ARBA"/>
</dbReference>
<feature type="domain" description="Glycoside hydrolase family 5" evidence="6">
    <location>
        <begin position="38"/>
        <end position="475"/>
    </location>
</feature>
<dbReference type="GO" id="GO:0016042">
    <property type="term" value="P:lipid catabolic process"/>
    <property type="evidence" value="ECO:0007669"/>
    <property type="project" value="UniProtKB-ARBA"/>
</dbReference>
<protein>
    <recommendedName>
        <fullName evidence="10">Glycoside hydrolase family 5 domain-containing protein</fullName>
    </recommendedName>
</protein>
<proteinExistence type="inferred from homology"/>
<gene>
    <name evidence="8" type="ORF">TCAL_07766</name>
</gene>
<feature type="chain" id="PRO_5021999294" description="Glycoside hydrolase family 5 domain-containing protein" evidence="5">
    <location>
        <begin position="23"/>
        <end position="591"/>
    </location>
</feature>
<evidence type="ECO:0000256" key="2">
    <source>
        <dbReference type="ARBA" id="ARBA00022801"/>
    </source>
</evidence>
<dbReference type="AlphaFoldDB" id="A0A553P5V4"/>